<organism evidence="3 4">
    <name type="scientific">Thermohalobaculum xanthum</name>
    <dbReference type="NCBI Taxonomy" id="2753746"/>
    <lineage>
        <taxon>Bacteria</taxon>
        <taxon>Pseudomonadati</taxon>
        <taxon>Pseudomonadota</taxon>
        <taxon>Alphaproteobacteria</taxon>
        <taxon>Rhodobacterales</taxon>
        <taxon>Paracoccaceae</taxon>
        <taxon>Thermohalobaculum</taxon>
    </lineage>
</organism>
<name>A0A8J7M7N8_9RHOB</name>
<comment type="caution">
    <text evidence="3">The sequence shown here is derived from an EMBL/GenBank/DDBJ whole genome shotgun (WGS) entry which is preliminary data.</text>
</comment>
<keyword evidence="4" id="KW-1185">Reference proteome</keyword>
<evidence type="ECO:0000256" key="2">
    <source>
        <dbReference type="SAM" id="Phobius"/>
    </source>
</evidence>
<reference evidence="3" key="1">
    <citation type="submission" date="2020-12" db="EMBL/GenBank/DDBJ databases">
        <title>Bacterial taxonomy.</title>
        <authorList>
            <person name="Pan X."/>
        </authorList>
    </citation>
    <scope>NUCLEOTIDE SEQUENCE</scope>
    <source>
        <strain evidence="3">M0105</strain>
    </source>
</reference>
<keyword evidence="2" id="KW-1133">Transmembrane helix</keyword>
<dbReference type="RefSeq" id="WP_200609199.1">
    <property type="nucleotide sequence ID" value="NZ_JAEHHL010000004.1"/>
</dbReference>
<evidence type="ECO:0000256" key="1">
    <source>
        <dbReference type="SAM" id="MobiDB-lite"/>
    </source>
</evidence>
<evidence type="ECO:0000313" key="4">
    <source>
        <dbReference type="Proteomes" id="UP000655420"/>
    </source>
</evidence>
<proteinExistence type="predicted"/>
<accession>A0A8J7M7N8</accession>
<feature type="transmembrane region" description="Helical" evidence="2">
    <location>
        <begin position="12"/>
        <end position="31"/>
    </location>
</feature>
<feature type="region of interest" description="Disordered" evidence="1">
    <location>
        <begin position="56"/>
        <end position="78"/>
    </location>
</feature>
<sequence length="78" mass="8094">MSTRAAGLRPAWGTTAFFVGVIVLVAVTLHISGTFAEPEKSAAATIGEVAAEIRESARRALSDDPSPAPAPTSRDWDA</sequence>
<gene>
    <name evidence="3" type="ORF">H0I76_08280</name>
</gene>
<evidence type="ECO:0000313" key="3">
    <source>
        <dbReference type="EMBL" id="MBK0399183.1"/>
    </source>
</evidence>
<dbReference type="Proteomes" id="UP000655420">
    <property type="component" value="Unassembled WGS sequence"/>
</dbReference>
<keyword evidence="2" id="KW-0472">Membrane</keyword>
<dbReference type="EMBL" id="JAEHHL010000004">
    <property type="protein sequence ID" value="MBK0399183.1"/>
    <property type="molecule type" value="Genomic_DNA"/>
</dbReference>
<protein>
    <submittedName>
        <fullName evidence="3">Uncharacterized protein</fullName>
    </submittedName>
</protein>
<keyword evidence="2" id="KW-0812">Transmembrane</keyword>
<dbReference type="AlphaFoldDB" id="A0A8J7M7N8"/>